<reference evidence="2 3" key="1">
    <citation type="submission" date="2016-10" db="EMBL/GenBank/DDBJ databases">
        <authorList>
            <person name="de Groot N.N."/>
        </authorList>
    </citation>
    <scope>NUCLEOTIDE SEQUENCE [LARGE SCALE GENOMIC DNA]</scope>
    <source>
        <strain evidence="2 3">A52C2</strain>
    </source>
</reference>
<dbReference type="PANTHER" id="PTHR43818">
    <property type="entry name" value="BCDNA.GH03377"/>
    <property type="match status" value="1"/>
</dbReference>
<dbReference type="Gene3D" id="3.40.50.720">
    <property type="entry name" value="NAD(P)-binding Rossmann-like Domain"/>
    <property type="match status" value="1"/>
</dbReference>
<dbReference type="OrthoDB" id="9813657at2"/>
<dbReference type="InterPro" id="IPR050463">
    <property type="entry name" value="Gfo/Idh/MocA_oxidrdct_glycsds"/>
</dbReference>
<name>A0A1H9AQ86_9HYPH</name>
<dbReference type="AlphaFoldDB" id="A0A1H9AQ86"/>
<dbReference type="EMBL" id="FOFG01000001">
    <property type="protein sequence ID" value="SEP78934.1"/>
    <property type="molecule type" value="Genomic_DNA"/>
</dbReference>
<evidence type="ECO:0000313" key="3">
    <source>
        <dbReference type="Proteomes" id="UP000199647"/>
    </source>
</evidence>
<dbReference type="InterPro" id="IPR000683">
    <property type="entry name" value="Gfo/Idh/MocA-like_OxRdtase_N"/>
</dbReference>
<feature type="domain" description="Gfo/Idh/MocA-like oxidoreductase N-terminal" evidence="1">
    <location>
        <begin position="5"/>
        <end position="116"/>
    </location>
</feature>
<gene>
    <name evidence="2" type="ORF">SAMN05216548_101494</name>
</gene>
<dbReference type="RefSeq" id="WP_092494969.1">
    <property type="nucleotide sequence ID" value="NZ_FOFG01000001.1"/>
</dbReference>
<dbReference type="Proteomes" id="UP000199647">
    <property type="component" value="Unassembled WGS sequence"/>
</dbReference>
<accession>A0A1H9AQ86</accession>
<protein>
    <submittedName>
        <fullName evidence="2">D-galactose 1-dehydrogenase</fullName>
    </submittedName>
</protein>
<dbReference type="SUPFAM" id="SSF51735">
    <property type="entry name" value="NAD(P)-binding Rossmann-fold domains"/>
    <property type="match status" value="1"/>
</dbReference>
<dbReference type="STRING" id="1855383.SAMN05216548_101494"/>
<dbReference type="InterPro" id="IPR036291">
    <property type="entry name" value="NAD(P)-bd_dom_sf"/>
</dbReference>
<dbReference type="PANTHER" id="PTHR43818:SF7">
    <property type="entry name" value="DEHYDROGENASE"/>
    <property type="match status" value="1"/>
</dbReference>
<proteinExistence type="predicted"/>
<dbReference type="GO" id="GO:0000166">
    <property type="term" value="F:nucleotide binding"/>
    <property type="evidence" value="ECO:0007669"/>
    <property type="project" value="InterPro"/>
</dbReference>
<sequence length="312" mass="35027">MARHKIGIVGIGKISQDQHIPVIRKNRAFDLVAVASTRGLTVEGVPHAFRNQTEMLEGVPDIDAIAICTPPQVRHAIAREILAAGKHVLLEKPPAATLSELTDLADYARERGLVLFTTWHSQYNEGVEKAREYLAPRTVTSLDIQWKEDVRKWHPGQEWIWDAGSFGVFDPGINGLSVATRIMPSPLFITKAELFFPENRDAPIAANLDFRIGDVTTNCRAEFDWRETGDEKWEMTVGTSDGSILKLTRGGRMLTIDGEVVVDGASEEYEGIYERFDELLNRREAHVDEQPFRLVADAFMSGRRITVEPFTE</sequence>
<evidence type="ECO:0000259" key="1">
    <source>
        <dbReference type="Pfam" id="PF01408"/>
    </source>
</evidence>
<organism evidence="2 3">
    <name type="scientific">Faunimonas pinastri</name>
    <dbReference type="NCBI Taxonomy" id="1855383"/>
    <lineage>
        <taxon>Bacteria</taxon>
        <taxon>Pseudomonadati</taxon>
        <taxon>Pseudomonadota</taxon>
        <taxon>Alphaproteobacteria</taxon>
        <taxon>Hyphomicrobiales</taxon>
        <taxon>Afifellaceae</taxon>
        <taxon>Faunimonas</taxon>
    </lineage>
</organism>
<dbReference type="Pfam" id="PF01408">
    <property type="entry name" value="GFO_IDH_MocA"/>
    <property type="match status" value="1"/>
</dbReference>
<dbReference type="Gene3D" id="3.30.360.10">
    <property type="entry name" value="Dihydrodipicolinate Reductase, domain 2"/>
    <property type="match status" value="1"/>
</dbReference>
<keyword evidence="3" id="KW-1185">Reference proteome</keyword>
<evidence type="ECO:0000313" key="2">
    <source>
        <dbReference type="EMBL" id="SEP78934.1"/>
    </source>
</evidence>